<dbReference type="Gene3D" id="3.40.50.80">
    <property type="entry name" value="Nucleotide-binding domain of ferredoxin-NADP reductase (FNR) module"/>
    <property type="match status" value="1"/>
</dbReference>
<accession>A0ABP8RQN2</accession>
<dbReference type="InterPro" id="IPR006058">
    <property type="entry name" value="2Fe2S_fd_BS"/>
</dbReference>
<proteinExistence type="predicted"/>
<dbReference type="InterPro" id="IPR017927">
    <property type="entry name" value="FAD-bd_FR_type"/>
</dbReference>
<dbReference type="InterPro" id="IPR039261">
    <property type="entry name" value="FNR_nucleotide-bd"/>
</dbReference>
<dbReference type="PROSITE" id="PS51085">
    <property type="entry name" value="2FE2S_FER_2"/>
    <property type="match status" value="1"/>
</dbReference>
<protein>
    <submittedName>
        <fullName evidence="12">Ferredoxin--NADP reductase</fullName>
    </submittedName>
</protein>
<dbReference type="PROSITE" id="PS51384">
    <property type="entry name" value="FAD_FR"/>
    <property type="match status" value="1"/>
</dbReference>
<dbReference type="Gene3D" id="3.10.20.30">
    <property type="match status" value="1"/>
</dbReference>
<comment type="caution">
    <text evidence="12">The sequence shown here is derived from an EMBL/GenBank/DDBJ whole genome shotgun (WGS) entry which is preliminary data.</text>
</comment>
<name>A0ABP8RQN2_9PSEU</name>
<evidence type="ECO:0000256" key="1">
    <source>
        <dbReference type="ARBA" id="ARBA00001974"/>
    </source>
</evidence>
<dbReference type="PANTHER" id="PTHR47354">
    <property type="entry name" value="NADH OXIDOREDUCTASE HCR"/>
    <property type="match status" value="1"/>
</dbReference>
<dbReference type="InterPro" id="IPR012675">
    <property type="entry name" value="Beta-grasp_dom_sf"/>
</dbReference>
<keyword evidence="6" id="KW-0560">Oxidoreductase</keyword>
<evidence type="ECO:0000256" key="7">
    <source>
        <dbReference type="ARBA" id="ARBA00023004"/>
    </source>
</evidence>
<dbReference type="CDD" id="cd06214">
    <property type="entry name" value="PA_degradation_oxidoreductase_like"/>
    <property type="match status" value="1"/>
</dbReference>
<evidence type="ECO:0000256" key="4">
    <source>
        <dbReference type="ARBA" id="ARBA00022723"/>
    </source>
</evidence>
<evidence type="ECO:0000259" key="11">
    <source>
        <dbReference type="PROSITE" id="PS51384"/>
    </source>
</evidence>
<reference evidence="13" key="1">
    <citation type="journal article" date="2019" name="Int. J. Syst. Evol. Microbiol.">
        <title>The Global Catalogue of Microorganisms (GCM) 10K type strain sequencing project: providing services to taxonomists for standard genome sequencing and annotation.</title>
        <authorList>
            <consortium name="The Broad Institute Genomics Platform"/>
            <consortium name="The Broad Institute Genome Sequencing Center for Infectious Disease"/>
            <person name="Wu L."/>
            <person name="Ma J."/>
        </authorList>
    </citation>
    <scope>NUCLEOTIDE SEQUENCE [LARGE SCALE GENOMIC DNA]</scope>
    <source>
        <strain evidence="13">JCM 17906</strain>
    </source>
</reference>
<keyword evidence="2" id="KW-0285">Flavoprotein</keyword>
<evidence type="ECO:0000259" key="10">
    <source>
        <dbReference type="PROSITE" id="PS51085"/>
    </source>
</evidence>
<keyword evidence="7" id="KW-0408">Iron</keyword>
<dbReference type="PROSITE" id="PS00197">
    <property type="entry name" value="2FE2S_FER_1"/>
    <property type="match status" value="1"/>
</dbReference>
<evidence type="ECO:0000313" key="12">
    <source>
        <dbReference type="EMBL" id="GAA4545298.1"/>
    </source>
</evidence>
<keyword evidence="4" id="KW-0479">Metal-binding</keyword>
<dbReference type="SUPFAM" id="SSF52343">
    <property type="entry name" value="Ferredoxin reductase-like, C-terminal NADP-linked domain"/>
    <property type="match status" value="1"/>
</dbReference>
<evidence type="ECO:0000256" key="5">
    <source>
        <dbReference type="ARBA" id="ARBA00022827"/>
    </source>
</evidence>
<dbReference type="SUPFAM" id="SSF63380">
    <property type="entry name" value="Riboflavin synthase domain-like"/>
    <property type="match status" value="1"/>
</dbReference>
<evidence type="ECO:0000313" key="13">
    <source>
        <dbReference type="Proteomes" id="UP001501598"/>
    </source>
</evidence>
<dbReference type="InterPro" id="IPR017938">
    <property type="entry name" value="Riboflavin_synthase-like_b-brl"/>
</dbReference>
<evidence type="ECO:0000256" key="8">
    <source>
        <dbReference type="ARBA" id="ARBA00023014"/>
    </source>
</evidence>
<dbReference type="InterPro" id="IPR036010">
    <property type="entry name" value="2Fe-2S_ferredoxin-like_sf"/>
</dbReference>
<dbReference type="Gene3D" id="2.40.30.10">
    <property type="entry name" value="Translation factors"/>
    <property type="match status" value="1"/>
</dbReference>
<dbReference type="InterPro" id="IPR001433">
    <property type="entry name" value="OxRdtase_FAD/NAD-bd"/>
</dbReference>
<dbReference type="InterPro" id="IPR050415">
    <property type="entry name" value="MRET"/>
</dbReference>
<feature type="domain" description="2Fe-2S ferredoxin-type" evidence="10">
    <location>
        <begin position="287"/>
        <end position="375"/>
    </location>
</feature>
<dbReference type="Proteomes" id="UP001501598">
    <property type="component" value="Unassembled WGS sequence"/>
</dbReference>
<keyword evidence="13" id="KW-1185">Reference proteome</keyword>
<dbReference type="Pfam" id="PF00111">
    <property type="entry name" value="Fer2"/>
    <property type="match status" value="1"/>
</dbReference>
<keyword evidence="5" id="KW-0274">FAD</keyword>
<dbReference type="EMBL" id="BAABGT010000030">
    <property type="protein sequence ID" value="GAA4545298.1"/>
    <property type="molecule type" value="Genomic_DNA"/>
</dbReference>
<dbReference type="RefSeq" id="WP_345416319.1">
    <property type="nucleotide sequence ID" value="NZ_BAABGT010000030.1"/>
</dbReference>
<feature type="domain" description="FAD-binding FR-type" evidence="11">
    <location>
        <begin position="32"/>
        <end position="139"/>
    </location>
</feature>
<evidence type="ECO:0000256" key="2">
    <source>
        <dbReference type="ARBA" id="ARBA00022630"/>
    </source>
</evidence>
<evidence type="ECO:0000256" key="6">
    <source>
        <dbReference type="ARBA" id="ARBA00023002"/>
    </source>
</evidence>
<dbReference type="PRINTS" id="PR00371">
    <property type="entry name" value="FPNCR"/>
</dbReference>
<comment type="cofactor">
    <cofactor evidence="1">
        <name>FAD</name>
        <dbReference type="ChEBI" id="CHEBI:57692"/>
    </cofactor>
</comment>
<dbReference type="InterPro" id="IPR008333">
    <property type="entry name" value="Cbr1-like_FAD-bd_dom"/>
</dbReference>
<evidence type="ECO:0000256" key="3">
    <source>
        <dbReference type="ARBA" id="ARBA00022714"/>
    </source>
</evidence>
<dbReference type="PRINTS" id="PR00410">
    <property type="entry name" value="PHEHYDRXLASE"/>
</dbReference>
<dbReference type="Pfam" id="PF00175">
    <property type="entry name" value="NAD_binding_1"/>
    <property type="match status" value="1"/>
</dbReference>
<organism evidence="12 13">
    <name type="scientific">Pseudonocardia xishanensis</name>
    <dbReference type="NCBI Taxonomy" id="630995"/>
    <lineage>
        <taxon>Bacteria</taxon>
        <taxon>Bacillati</taxon>
        <taxon>Actinomycetota</taxon>
        <taxon>Actinomycetes</taxon>
        <taxon>Pseudonocardiales</taxon>
        <taxon>Pseudonocardiaceae</taxon>
        <taxon>Pseudonocardia</taxon>
    </lineage>
</organism>
<dbReference type="SUPFAM" id="SSF54292">
    <property type="entry name" value="2Fe-2S ferredoxin-like"/>
    <property type="match status" value="1"/>
</dbReference>
<dbReference type="Pfam" id="PF00970">
    <property type="entry name" value="FAD_binding_6"/>
    <property type="match status" value="1"/>
</dbReference>
<feature type="region of interest" description="Disordered" evidence="9">
    <location>
        <begin position="1"/>
        <end position="26"/>
    </location>
</feature>
<dbReference type="CDD" id="cd00207">
    <property type="entry name" value="fer2"/>
    <property type="match status" value="1"/>
</dbReference>
<keyword evidence="8" id="KW-0411">Iron-sulfur</keyword>
<dbReference type="PANTHER" id="PTHR47354:SF8">
    <property type="entry name" value="1,2-PHENYLACETYL-COA EPOXIDASE, SUBUNIT E"/>
    <property type="match status" value="1"/>
</dbReference>
<keyword evidence="3" id="KW-0001">2Fe-2S</keyword>
<gene>
    <name evidence="12" type="ORF">GCM10023175_24830</name>
</gene>
<feature type="compositionally biased region" description="Low complexity" evidence="9">
    <location>
        <begin position="1"/>
        <end position="22"/>
    </location>
</feature>
<evidence type="ECO:0000256" key="9">
    <source>
        <dbReference type="SAM" id="MobiDB-lite"/>
    </source>
</evidence>
<dbReference type="InterPro" id="IPR001709">
    <property type="entry name" value="Flavoprot_Pyr_Nucl_cyt_Rdtase"/>
</dbReference>
<sequence>MSVAGAVDGSAAAAGPSAGAVGTPDEVGVPSSVGYRLRVHEVVTETHDSRSVVLDVPPELAPRFRYAPGQFLTLRVPGGADGTASARCYSLASAPEVDERLTVTVKRVTGGSVSNWICDNLEQGHEVEVLPPAGRFTPRSLDRDLLLLAGGSGITPVMSIARSVLERGQGRVTLLYANRDERSVIFADRLRELSARFADRLTVVHLLQSVEGLPTVERLRGLCAPHVEKDGAFICGPAAFMDTAAQALTGAGMAREKIVVERFVSLASDPFAPPAEPAAGEETGPSTALTVTLDGVRQTMAWPRGTPLLDLLLAAGLEAPFSCREGACSACACRVESGEVSMTRNDVLEKEDLDEGWVLGCQAYPVTDEVEVSYD</sequence>
<dbReference type="InterPro" id="IPR001041">
    <property type="entry name" value="2Fe-2S_ferredoxin-type"/>
</dbReference>